<keyword evidence="2" id="KW-0732">Signal</keyword>
<protein>
    <recommendedName>
        <fullName evidence="6">T. brucei spp.-specific protein</fullName>
    </recommendedName>
</protein>
<sequence>MQKGFLLLLLVRFISLLLSSCCGKRSERGKKIRNIQRFLFYIIIIFDIIYYKGMKRVHDIHIIKWVSRRSAVTCACLAALHSHFGQRVVQLQPSHEKRAVCLVGNDIFCVCVCLRVVVSFFDFCLLPNGSSVSGLEGTHFFFSFLLSVQLFVNCPCLLTFTSSSSTYTPPALPECLDHFPHCHCSGTELWPAKRVSHIFSFGMFVLLVRCDMVALSFFFC</sequence>
<feature type="signal peptide" evidence="2">
    <location>
        <begin position="1"/>
        <end position="23"/>
    </location>
</feature>
<feature type="chain" id="PRO_5010844104" description="T. brucei spp.-specific protein" evidence="2">
    <location>
        <begin position="24"/>
        <end position="220"/>
    </location>
</feature>
<dbReference type="GO" id="GO:0005737">
    <property type="term" value="C:cytoplasm"/>
    <property type="evidence" value="ECO:0006056"/>
    <property type="project" value="Others"/>
</dbReference>
<dbReference type="EMBL" id="CP000070">
    <property type="protein sequence ID" value="AAZ12792.1"/>
    <property type="molecule type" value="Genomic_DNA"/>
</dbReference>
<reference evidence="4" key="1">
    <citation type="journal article" date="2005" name="Science">
        <title>Comparative genomics of trypanosomatid parasitic protozoa.</title>
        <authorList>
            <person name="El-Sayed N.M."/>
            <person name="Myler P.J."/>
            <person name="Blandin G."/>
            <person name="Berriman M."/>
            <person name="Crabtree J."/>
            <person name="Aggarwal G."/>
            <person name="Caler E."/>
            <person name="Renauld H."/>
            <person name="Worthey E.A."/>
            <person name="Hertz-Fowler C."/>
            <person name="Ghedin E."/>
            <person name="Peacock C."/>
            <person name="Bartholomeu D.C."/>
            <person name="Haas B.J."/>
            <person name="Tran A.N."/>
            <person name="Wortman J.R."/>
            <person name="Alsmark U.C."/>
            <person name="Angiuoli S."/>
            <person name="Anupama A."/>
            <person name="Badger J."/>
            <person name="Bringaud F."/>
            <person name="Cadag E."/>
            <person name="Carlton J.M."/>
            <person name="Cerqueira G.C."/>
            <person name="Creasy T."/>
            <person name="Delcher A.L."/>
            <person name="Djikeng A."/>
            <person name="Embley T.M."/>
            <person name="Hauser C."/>
            <person name="Ivens A.C."/>
            <person name="Kummerfeld S.K."/>
            <person name="Pereira-Leal J.B."/>
            <person name="Nilsson D."/>
            <person name="Peterson J."/>
            <person name="Salzberg S.L."/>
            <person name="Shallom J."/>
            <person name="Silva J.C."/>
            <person name="Sundaram J."/>
            <person name="Westenberger S."/>
            <person name="White O."/>
            <person name="Melville S.E."/>
            <person name="Donelson J.E."/>
            <person name="Andersson B."/>
            <person name="Stuart K.D."/>
            <person name="Hall N."/>
        </authorList>
    </citation>
    <scope>NUCLEOTIDE SEQUENCE</scope>
    <source>
        <strain evidence="4">927/4 GUTat10.1</strain>
    </source>
</reference>
<reference evidence="3" key="3">
    <citation type="submission" date="2005-04" db="EMBL/GenBank/DDBJ databases">
        <title>.</title>
        <authorList>
            <person name="Ghedin E."/>
            <person name="Blandin G."/>
            <person name="Bartholomeu D."/>
            <person name="Caler E."/>
            <person name="Haas B."/>
            <person name="Hannick L."/>
            <person name="Shallom J."/>
            <person name="Hou L."/>
            <person name="Djikeng A."/>
            <person name="Feldblyum T."/>
            <person name="Hostetler J."/>
            <person name="Johnson J."/>
            <person name="Jones K."/>
            <person name="Koo H.L."/>
            <person name="Larkin C."/>
            <person name="Pai G."/>
            <person name="Peterson J."/>
            <person name="Khalak H.G."/>
            <person name="Salzberg S."/>
            <person name="Simpson A.J."/>
            <person name="Tallon L."/>
            <person name="Van Aken S."/>
            <person name="Wanless D."/>
            <person name="White O."/>
            <person name="Wortman J."/>
            <person name="Fraser C.M."/>
            <person name="El-Sayed N.M.A."/>
        </authorList>
    </citation>
    <scope>NUCLEOTIDE SEQUENCE</scope>
    <source>
        <strain evidence="3">GUTat10.1</strain>
    </source>
</reference>
<organism evidence="3 5">
    <name type="scientific">Trypanosoma brucei brucei (strain 927/4 GUTat10.1)</name>
    <dbReference type="NCBI Taxonomy" id="185431"/>
    <lineage>
        <taxon>Eukaryota</taxon>
        <taxon>Discoba</taxon>
        <taxon>Euglenozoa</taxon>
        <taxon>Kinetoplastea</taxon>
        <taxon>Metakinetoplastina</taxon>
        <taxon>Trypanosomatida</taxon>
        <taxon>Trypanosomatidae</taxon>
        <taxon>Trypanosoma</taxon>
    </lineage>
</organism>
<reference evidence="4 5" key="2">
    <citation type="journal article" date="2005" name="Science">
        <title>The genome of the African trypanosome Trypanosoma brucei.</title>
        <authorList>
            <person name="Berriman M."/>
            <person name="Ghedin E."/>
            <person name="Hertz-Fowler C."/>
            <person name="Blandin G."/>
            <person name="Renauld H."/>
            <person name="Bartholomeu D.C."/>
            <person name="Lennard N.J."/>
            <person name="Caler E."/>
            <person name="Hamlin N.E."/>
            <person name="Haas B."/>
            <person name="Bohme U."/>
            <person name="Hannick L."/>
            <person name="Aslett M.A."/>
            <person name="Shallom J."/>
            <person name="Marcello L."/>
            <person name="Hou L."/>
            <person name="Wickstead B."/>
            <person name="Alsmark U.C."/>
            <person name="Arrowsmith C."/>
            <person name="Atkin R.J."/>
            <person name="Barron A.J."/>
            <person name="Bringaud F."/>
            <person name="Brooks K."/>
            <person name="Carrington M."/>
            <person name="Cherevach I."/>
            <person name="Chillingworth T.J."/>
            <person name="Churcher C."/>
            <person name="Clark L.N."/>
            <person name="Corton C.H."/>
            <person name="Cronin A."/>
            <person name="Davies R.M."/>
            <person name="Doggett J."/>
            <person name="Djikeng A."/>
            <person name="Feldblyum T."/>
            <person name="Field M.C."/>
            <person name="Fraser A."/>
            <person name="Goodhead I."/>
            <person name="Hance Z."/>
            <person name="Harper D."/>
            <person name="Harris B.R."/>
            <person name="Hauser H."/>
            <person name="Hostetler J."/>
            <person name="Ivens A."/>
            <person name="Jagels K."/>
            <person name="Johnson D."/>
            <person name="Johnson J."/>
            <person name="Jones K."/>
            <person name="Kerhornou A.X."/>
            <person name="Koo H."/>
            <person name="Larke N."/>
            <person name="Landfear S."/>
            <person name="Larkin C."/>
            <person name="Leech V."/>
            <person name="Line A."/>
            <person name="Lord A."/>
            <person name="Macleod A."/>
            <person name="Mooney P.J."/>
            <person name="Moule S."/>
            <person name="Martin D.M."/>
            <person name="Morgan G.W."/>
            <person name="Mungall K."/>
            <person name="Norbertczak H."/>
            <person name="Ormond D."/>
            <person name="Pai G."/>
            <person name="Peacock C.S."/>
            <person name="Peterson J."/>
            <person name="Quail M.A."/>
            <person name="Rabbinowitsch E."/>
            <person name="Rajandream M.A."/>
            <person name="Reitter C."/>
            <person name="Salzberg S.L."/>
            <person name="Sanders M."/>
            <person name="Schobel S."/>
            <person name="Sharp S."/>
            <person name="Simmonds M."/>
            <person name="Simpson A.J."/>
            <person name="Tallon L."/>
            <person name="Turner C.M."/>
            <person name="Tait A."/>
            <person name="Tivey A.R."/>
            <person name="Van Aken S."/>
            <person name="Walker D."/>
            <person name="Wanless D."/>
            <person name="Wang S."/>
            <person name="White B."/>
            <person name="White O."/>
            <person name="Whitehead S."/>
            <person name="Woodward J."/>
            <person name="Wortman J."/>
            <person name="Adams M.D."/>
            <person name="Embley T.M."/>
            <person name="Gull K."/>
            <person name="Ullu E."/>
            <person name="Barry J.D."/>
            <person name="Fairlamb A.H."/>
            <person name="Opperdoes F."/>
            <person name="Barrell B.G."/>
            <person name="Donelson J.E."/>
            <person name="Hall N."/>
            <person name="Fraser C.M."/>
            <person name="Melville S.E."/>
            <person name="El-Sayed N.M."/>
        </authorList>
    </citation>
    <scope>NUCLEOTIDE SEQUENCE [LARGE SCALE GENOMIC DNA]</scope>
    <source>
        <strain evidence="4 5">927/4 GUTat10.1</strain>
    </source>
</reference>
<name>Q57TW8_TRYB2</name>
<dbReference type="InParanoid" id="Q57TW8"/>
<dbReference type="AlphaFoldDB" id="Q57TW8"/>
<evidence type="ECO:0008006" key="6">
    <source>
        <dbReference type="Google" id="ProtNLM"/>
    </source>
</evidence>
<evidence type="ECO:0000256" key="2">
    <source>
        <dbReference type="SAM" id="SignalP"/>
    </source>
</evidence>
<feature type="transmembrane region" description="Helical" evidence="1">
    <location>
        <begin position="35"/>
        <end position="51"/>
    </location>
</feature>
<dbReference type="PaxDb" id="5691-AAZ12792"/>
<dbReference type="Proteomes" id="UP000008524">
    <property type="component" value="Chromosome 7"/>
</dbReference>
<keyword evidence="5" id="KW-1185">Reference proteome</keyword>
<dbReference type="RefSeq" id="XP_846351.1">
    <property type="nucleotide sequence ID" value="XM_841258.1"/>
</dbReference>
<evidence type="ECO:0000313" key="3">
    <source>
        <dbReference type="EMBL" id="AAX79987.1"/>
    </source>
</evidence>
<dbReference type="GeneID" id="3658961"/>
<keyword evidence="1" id="KW-1133">Transmembrane helix</keyword>
<dbReference type="EMBL" id="AC159702">
    <property type="protein sequence ID" value="AAX79987.1"/>
    <property type="molecule type" value="Genomic_DNA"/>
</dbReference>
<gene>
    <name evidence="4" type="primary">Tb07.30D13.480</name>
    <name evidence="3" type="ORF">Tb927.7.7310</name>
</gene>
<evidence type="ECO:0000313" key="4">
    <source>
        <dbReference type="EMBL" id="AAZ12792.1"/>
    </source>
</evidence>
<keyword evidence="1" id="KW-0812">Transmembrane</keyword>
<proteinExistence type="predicted"/>
<dbReference type="KEGG" id="tbr:Tb927.7.7310"/>
<dbReference type="VEuPathDB" id="TriTrypDB:Tb927.7.7310"/>
<evidence type="ECO:0000256" key="1">
    <source>
        <dbReference type="SAM" id="Phobius"/>
    </source>
</evidence>
<accession>D6XJQ9</accession>
<reference evidence="4" key="4">
    <citation type="submission" date="2005-04" db="EMBL/GenBank/DDBJ databases">
        <title>Sequencing, closure, and annotation of Trypanosoma brucei chromosomes 2 through 8.</title>
        <authorList>
            <person name="Ghedin E."/>
            <person name="Blandin G."/>
            <person name="Bartholomeu D."/>
            <person name="Caler E."/>
            <person name="Haas B."/>
            <person name="Hannick L."/>
            <person name="Shallom J."/>
            <person name="Hou L."/>
            <person name="Djikeng A."/>
            <person name="Feldblyum T."/>
            <person name="Hostetler J."/>
            <person name="Johnson J."/>
            <person name="Jones K."/>
            <person name="Koo H.L."/>
            <person name="Larkin C."/>
            <person name="Pai G."/>
            <person name="Peterson J."/>
            <person name="Khalak H.G."/>
            <person name="Salzberg S."/>
            <person name="Simpson A.J."/>
            <person name="Tallon L."/>
            <person name="Van Aken S."/>
            <person name="Wanless D."/>
            <person name="White O."/>
            <person name="Wortman J."/>
            <person name="Fraser C.M."/>
            <person name="El-Sayed N.M.A."/>
        </authorList>
    </citation>
    <scope>NUCLEOTIDE SEQUENCE</scope>
    <source>
        <strain evidence="4">927/4 GUTat10.1</strain>
    </source>
</reference>
<evidence type="ECO:0000313" key="5">
    <source>
        <dbReference type="Proteomes" id="UP000008524"/>
    </source>
</evidence>
<accession>Q57TW8</accession>
<keyword evidence="1" id="KW-0472">Membrane</keyword>
<dbReference type="GO" id="GO:0031981">
    <property type="term" value="C:nuclear lumen"/>
    <property type="evidence" value="ECO:0006056"/>
    <property type="project" value="Others"/>
</dbReference>